<dbReference type="EMBL" id="ML996566">
    <property type="protein sequence ID" value="KAF2761593.1"/>
    <property type="molecule type" value="Genomic_DNA"/>
</dbReference>
<dbReference type="SUPFAM" id="SSF56112">
    <property type="entry name" value="Protein kinase-like (PK-like)"/>
    <property type="match status" value="1"/>
</dbReference>
<sequence>MSSYAPGYVLTGSQWNYRIVDKVSGDNTHKSLTFKAEVIPRDDAPSPPQWALIKGAAVSDAIARENLDRECGNYRLPGVAEAACFRKLYDVIDTADSEKYIALEWLDTTLAQLTYRPDMRTYTIIKTFLEAALNSCVVLEAQNHVNTDIKPANILLSSTETDTITAKIGDLGLVFPAGRRFEAQPFAMRAPEVLLCEPCTAPSQVWATAATLLSWIKPGILGAFDSPHFLLHKAWSMAKIKRLFPEWYIPTPDEVEGHSFKATVKSAARISREEPEMRAIAPLEEELRGVEMLPREIGEVLRLVLVVDPRRRPSASEVLASKEFRALETFVGV</sequence>
<accession>A0A6A6WFS3</accession>
<dbReference type="Gene3D" id="1.10.510.10">
    <property type="entry name" value="Transferase(Phosphotransferase) domain 1"/>
    <property type="match status" value="1"/>
</dbReference>
<organism evidence="5 6">
    <name type="scientific">Pseudovirgaria hyperparasitica</name>
    <dbReference type="NCBI Taxonomy" id="470096"/>
    <lineage>
        <taxon>Eukaryota</taxon>
        <taxon>Fungi</taxon>
        <taxon>Dikarya</taxon>
        <taxon>Ascomycota</taxon>
        <taxon>Pezizomycotina</taxon>
        <taxon>Dothideomycetes</taxon>
        <taxon>Dothideomycetes incertae sedis</taxon>
        <taxon>Acrospermales</taxon>
        <taxon>Acrospermaceae</taxon>
        <taxon>Pseudovirgaria</taxon>
    </lineage>
</organism>
<dbReference type="GO" id="GO:0005524">
    <property type="term" value="F:ATP binding"/>
    <property type="evidence" value="ECO:0007669"/>
    <property type="project" value="UniProtKB-KW"/>
</dbReference>
<dbReference type="InterPro" id="IPR050117">
    <property type="entry name" value="MAPK"/>
</dbReference>
<evidence type="ECO:0000256" key="3">
    <source>
        <dbReference type="ARBA" id="ARBA00022840"/>
    </source>
</evidence>
<evidence type="ECO:0000313" key="5">
    <source>
        <dbReference type="EMBL" id="KAF2761593.1"/>
    </source>
</evidence>
<dbReference type="PANTHER" id="PTHR24055">
    <property type="entry name" value="MITOGEN-ACTIVATED PROTEIN KINASE"/>
    <property type="match status" value="1"/>
</dbReference>
<evidence type="ECO:0000259" key="4">
    <source>
        <dbReference type="PROSITE" id="PS50011"/>
    </source>
</evidence>
<keyword evidence="2" id="KW-0547">Nucleotide-binding</keyword>
<evidence type="ECO:0000256" key="1">
    <source>
        <dbReference type="ARBA" id="ARBA00022527"/>
    </source>
</evidence>
<keyword evidence="1" id="KW-0723">Serine/threonine-protein kinase</keyword>
<reference evidence="5" key="1">
    <citation type="journal article" date="2020" name="Stud. Mycol.">
        <title>101 Dothideomycetes genomes: a test case for predicting lifestyles and emergence of pathogens.</title>
        <authorList>
            <person name="Haridas S."/>
            <person name="Albert R."/>
            <person name="Binder M."/>
            <person name="Bloem J."/>
            <person name="Labutti K."/>
            <person name="Salamov A."/>
            <person name="Andreopoulos B."/>
            <person name="Baker S."/>
            <person name="Barry K."/>
            <person name="Bills G."/>
            <person name="Bluhm B."/>
            <person name="Cannon C."/>
            <person name="Castanera R."/>
            <person name="Culley D."/>
            <person name="Daum C."/>
            <person name="Ezra D."/>
            <person name="Gonzalez J."/>
            <person name="Henrissat B."/>
            <person name="Kuo A."/>
            <person name="Liang C."/>
            <person name="Lipzen A."/>
            <person name="Lutzoni F."/>
            <person name="Magnuson J."/>
            <person name="Mondo S."/>
            <person name="Nolan M."/>
            <person name="Ohm R."/>
            <person name="Pangilinan J."/>
            <person name="Park H.-J."/>
            <person name="Ramirez L."/>
            <person name="Alfaro M."/>
            <person name="Sun H."/>
            <person name="Tritt A."/>
            <person name="Yoshinaga Y."/>
            <person name="Zwiers L.-H."/>
            <person name="Turgeon B."/>
            <person name="Goodwin S."/>
            <person name="Spatafora J."/>
            <person name="Crous P."/>
            <person name="Grigoriev I."/>
        </authorList>
    </citation>
    <scope>NUCLEOTIDE SEQUENCE</scope>
    <source>
        <strain evidence="5">CBS 121739</strain>
    </source>
</reference>
<evidence type="ECO:0000313" key="6">
    <source>
        <dbReference type="Proteomes" id="UP000799437"/>
    </source>
</evidence>
<evidence type="ECO:0000256" key="2">
    <source>
        <dbReference type="ARBA" id="ARBA00022741"/>
    </source>
</evidence>
<proteinExistence type="predicted"/>
<keyword evidence="6" id="KW-1185">Reference proteome</keyword>
<dbReference type="PROSITE" id="PS50011">
    <property type="entry name" value="PROTEIN_KINASE_DOM"/>
    <property type="match status" value="1"/>
</dbReference>
<dbReference type="GeneID" id="54484264"/>
<dbReference type="RefSeq" id="XP_033604044.1">
    <property type="nucleotide sequence ID" value="XM_033743210.1"/>
</dbReference>
<protein>
    <submittedName>
        <fullName evidence="5">Kinase-like protein</fullName>
    </submittedName>
</protein>
<dbReference type="OrthoDB" id="5979581at2759"/>
<name>A0A6A6WFS3_9PEZI</name>
<dbReference type="AlphaFoldDB" id="A0A6A6WFS3"/>
<dbReference type="InterPro" id="IPR000719">
    <property type="entry name" value="Prot_kinase_dom"/>
</dbReference>
<keyword evidence="5" id="KW-0418">Kinase</keyword>
<keyword evidence="5" id="KW-0808">Transferase</keyword>
<dbReference type="SMART" id="SM00220">
    <property type="entry name" value="S_TKc"/>
    <property type="match status" value="1"/>
</dbReference>
<keyword evidence="3" id="KW-0067">ATP-binding</keyword>
<dbReference type="GO" id="GO:0004674">
    <property type="term" value="F:protein serine/threonine kinase activity"/>
    <property type="evidence" value="ECO:0007669"/>
    <property type="project" value="UniProtKB-KW"/>
</dbReference>
<dbReference type="InterPro" id="IPR011009">
    <property type="entry name" value="Kinase-like_dom_sf"/>
</dbReference>
<gene>
    <name evidence="5" type="ORF">EJ05DRAFT_472570</name>
</gene>
<dbReference type="Proteomes" id="UP000799437">
    <property type="component" value="Unassembled WGS sequence"/>
</dbReference>
<feature type="domain" description="Protein kinase" evidence="4">
    <location>
        <begin position="1"/>
        <end position="331"/>
    </location>
</feature>
<dbReference type="Pfam" id="PF00069">
    <property type="entry name" value="Pkinase"/>
    <property type="match status" value="1"/>
</dbReference>